<dbReference type="Pfam" id="PF01569">
    <property type="entry name" value="PAP2"/>
    <property type="match status" value="1"/>
</dbReference>
<evidence type="ECO:0000313" key="5">
    <source>
        <dbReference type="Proteomes" id="UP000319769"/>
    </source>
</evidence>
<sequence>MTILCGLQRRWRDTVLCVLGATVPVLLNTFVLKPVFAHHLDDYLAYPSGHTVSLVAPLTVLVLLARQGIPRLVTLAVAVVVTACAGVGLVGLGYHYPLDVVGGACFAVAAVLTLSLCLRRAPAPSDGSPRAGTSSGSRPASSPR</sequence>
<feature type="region of interest" description="Disordered" evidence="1">
    <location>
        <begin position="122"/>
        <end position="144"/>
    </location>
</feature>
<dbReference type="EMBL" id="VMNW02000003">
    <property type="protein sequence ID" value="KAA9166173.1"/>
    <property type="molecule type" value="Genomic_DNA"/>
</dbReference>
<feature type="transmembrane region" description="Helical" evidence="2">
    <location>
        <begin position="72"/>
        <end position="94"/>
    </location>
</feature>
<organism evidence="4 5">
    <name type="scientific">Amycolatopsis acidicola</name>
    <dbReference type="NCBI Taxonomy" id="2596893"/>
    <lineage>
        <taxon>Bacteria</taxon>
        <taxon>Bacillati</taxon>
        <taxon>Actinomycetota</taxon>
        <taxon>Actinomycetes</taxon>
        <taxon>Pseudonocardiales</taxon>
        <taxon>Pseudonocardiaceae</taxon>
        <taxon>Amycolatopsis</taxon>
    </lineage>
</organism>
<dbReference type="AlphaFoldDB" id="A0A5N0VKX3"/>
<accession>A0A5N0VKX3</accession>
<dbReference type="InterPro" id="IPR000326">
    <property type="entry name" value="PAP2/HPO"/>
</dbReference>
<evidence type="ECO:0000256" key="2">
    <source>
        <dbReference type="SAM" id="Phobius"/>
    </source>
</evidence>
<comment type="caution">
    <text evidence="4">The sequence shown here is derived from an EMBL/GenBank/DDBJ whole genome shotgun (WGS) entry which is preliminary data.</text>
</comment>
<gene>
    <name evidence="4" type="ORF">FPZ12_003925</name>
</gene>
<feature type="transmembrane region" description="Helical" evidence="2">
    <location>
        <begin position="44"/>
        <end position="65"/>
    </location>
</feature>
<name>A0A5N0VKX3_9PSEU</name>
<dbReference type="InterPro" id="IPR036938">
    <property type="entry name" value="PAP2/HPO_sf"/>
</dbReference>
<feature type="transmembrane region" description="Helical" evidence="2">
    <location>
        <begin position="100"/>
        <end position="118"/>
    </location>
</feature>
<evidence type="ECO:0000313" key="4">
    <source>
        <dbReference type="EMBL" id="KAA9166173.1"/>
    </source>
</evidence>
<feature type="compositionally biased region" description="Polar residues" evidence="1">
    <location>
        <begin position="131"/>
        <end position="144"/>
    </location>
</feature>
<keyword evidence="2" id="KW-0812">Transmembrane</keyword>
<evidence type="ECO:0000259" key="3">
    <source>
        <dbReference type="Pfam" id="PF01569"/>
    </source>
</evidence>
<feature type="transmembrane region" description="Helical" evidence="2">
    <location>
        <begin position="12"/>
        <end position="32"/>
    </location>
</feature>
<dbReference type="Gene3D" id="1.20.144.10">
    <property type="entry name" value="Phosphatidic acid phosphatase type 2/haloperoxidase"/>
    <property type="match status" value="1"/>
</dbReference>
<keyword evidence="2" id="KW-0472">Membrane</keyword>
<dbReference type="SUPFAM" id="SSF48317">
    <property type="entry name" value="Acid phosphatase/Vanadium-dependent haloperoxidase"/>
    <property type="match status" value="1"/>
</dbReference>
<feature type="domain" description="Phosphatidic acid phosphatase type 2/haloperoxidase" evidence="3">
    <location>
        <begin position="44"/>
        <end position="119"/>
    </location>
</feature>
<protein>
    <submittedName>
        <fullName evidence="4">Phosphatase PAP2 family protein</fullName>
    </submittedName>
</protein>
<keyword evidence="5" id="KW-1185">Reference proteome</keyword>
<dbReference type="OrthoDB" id="4571073at2"/>
<keyword evidence="2" id="KW-1133">Transmembrane helix</keyword>
<evidence type="ECO:0000256" key="1">
    <source>
        <dbReference type="SAM" id="MobiDB-lite"/>
    </source>
</evidence>
<dbReference type="Proteomes" id="UP000319769">
    <property type="component" value="Unassembled WGS sequence"/>
</dbReference>
<reference evidence="4" key="1">
    <citation type="submission" date="2019-09" db="EMBL/GenBank/DDBJ databases">
        <authorList>
            <person name="Teo W.F.A."/>
            <person name="Duangmal K."/>
        </authorList>
    </citation>
    <scope>NUCLEOTIDE SEQUENCE [LARGE SCALE GENOMIC DNA]</scope>
    <source>
        <strain evidence="4">K81G1</strain>
    </source>
</reference>
<proteinExistence type="predicted"/>